<dbReference type="PANTHER" id="PTHR39209">
    <property type="match status" value="1"/>
</dbReference>
<evidence type="ECO:0000259" key="1">
    <source>
        <dbReference type="SMART" id="SM00873"/>
    </source>
</evidence>
<dbReference type="AlphaFoldDB" id="A0A0R1YTZ1"/>
<dbReference type="PATRIC" id="fig|1423786.4.peg.1752"/>
<proteinExistence type="predicted"/>
<dbReference type="InterPro" id="IPR020825">
    <property type="entry name" value="Phe-tRNA_synthase-like_B3/B4"/>
</dbReference>
<gene>
    <name evidence="2" type="ORF">FD47_GL001647</name>
</gene>
<dbReference type="Gene3D" id="3.50.40.10">
    <property type="entry name" value="Phenylalanyl-trna Synthetase, Chain B, domain 3"/>
    <property type="match status" value="1"/>
</dbReference>
<evidence type="ECO:0000313" key="2">
    <source>
        <dbReference type="EMBL" id="KRM43270.1"/>
    </source>
</evidence>
<dbReference type="GO" id="GO:0004826">
    <property type="term" value="F:phenylalanine-tRNA ligase activity"/>
    <property type="evidence" value="ECO:0007669"/>
    <property type="project" value="InterPro"/>
</dbReference>
<dbReference type="SMART" id="SM00873">
    <property type="entry name" value="B3_4"/>
    <property type="match status" value="1"/>
</dbReference>
<dbReference type="EMBL" id="AZFZ01000037">
    <property type="protein sequence ID" value="KRM43270.1"/>
    <property type="molecule type" value="Genomic_DNA"/>
</dbReference>
<comment type="caution">
    <text evidence="2">The sequence shown here is derived from an EMBL/GenBank/DDBJ whole genome shotgun (WGS) entry which is preliminary data.</text>
</comment>
<dbReference type="Pfam" id="PF03483">
    <property type="entry name" value="B3_4"/>
    <property type="match status" value="1"/>
</dbReference>
<organism evidence="2 3">
    <name type="scientific">Lentilactobacillus parafarraginis DSM 18390 = JCM 14109</name>
    <dbReference type="NCBI Taxonomy" id="1423786"/>
    <lineage>
        <taxon>Bacteria</taxon>
        <taxon>Bacillati</taxon>
        <taxon>Bacillota</taxon>
        <taxon>Bacilli</taxon>
        <taxon>Lactobacillales</taxon>
        <taxon>Lactobacillaceae</taxon>
        <taxon>Lentilactobacillus</taxon>
    </lineage>
</organism>
<accession>A0A0R1YTZ1</accession>
<evidence type="ECO:0000313" key="3">
    <source>
        <dbReference type="Proteomes" id="UP000051010"/>
    </source>
</evidence>
<dbReference type="GO" id="GO:0003723">
    <property type="term" value="F:RNA binding"/>
    <property type="evidence" value="ECO:0007669"/>
    <property type="project" value="InterPro"/>
</dbReference>
<reference evidence="2 3" key="1">
    <citation type="journal article" date="2015" name="Genome Announc.">
        <title>Expanding the biotechnology potential of lactobacilli through comparative genomics of 213 strains and associated genera.</title>
        <authorList>
            <person name="Sun Z."/>
            <person name="Harris H.M."/>
            <person name="McCann A."/>
            <person name="Guo C."/>
            <person name="Argimon S."/>
            <person name="Zhang W."/>
            <person name="Yang X."/>
            <person name="Jeffery I.B."/>
            <person name="Cooney J.C."/>
            <person name="Kagawa T.F."/>
            <person name="Liu W."/>
            <person name="Song Y."/>
            <person name="Salvetti E."/>
            <person name="Wrobel A."/>
            <person name="Rasinkangas P."/>
            <person name="Parkhill J."/>
            <person name="Rea M.C."/>
            <person name="O'Sullivan O."/>
            <person name="Ritari J."/>
            <person name="Douillard F.P."/>
            <person name="Paul Ross R."/>
            <person name="Yang R."/>
            <person name="Briner A.E."/>
            <person name="Felis G.E."/>
            <person name="de Vos W.M."/>
            <person name="Barrangou R."/>
            <person name="Klaenhammer T.R."/>
            <person name="Caufield P.W."/>
            <person name="Cui Y."/>
            <person name="Zhang H."/>
            <person name="O'Toole P.W."/>
        </authorList>
    </citation>
    <scope>NUCLEOTIDE SEQUENCE [LARGE SCALE GENOMIC DNA]</scope>
    <source>
        <strain evidence="2 3">DSM 18390</strain>
    </source>
</reference>
<sequence length="224" mass="24988">MKMTMDQTLPDGISLGVTDIHFTNQARSPEMWRDLLDPLDTQISSNDSLETIRQDPRIMATKQIYKQAGKDPARFRPSSDSLWRRVAKGKGIYQINALVDLNNYLSLRFKFPFGSYDVDHIDGDVQLTIGSAGQQYAGIGKSMVNIENLLVLADRQGPFGSPTSDSTRAMITEKTQHALIVAYLFGADNQQANAIQATVKQTVMKYLDHVTDLTQQIINEPPVL</sequence>
<dbReference type="InterPro" id="IPR005146">
    <property type="entry name" value="B3/B4_tRNA-bd"/>
</dbReference>
<feature type="domain" description="B3/B4 tRNA-binding" evidence="1">
    <location>
        <begin position="60"/>
        <end position="208"/>
    </location>
</feature>
<protein>
    <recommendedName>
        <fullName evidence="1">B3/B4 tRNA-binding domain-containing protein</fullName>
    </recommendedName>
</protein>
<dbReference type="SUPFAM" id="SSF56037">
    <property type="entry name" value="PheT/TilS domain"/>
    <property type="match status" value="1"/>
</dbReference>
<dbReference type="Proteomes" id="UP000051010">
    <property type="component" value="Unassembled WGS sequence"/>
</dbReference>
<dbReference type="PANTHER" id="PTHR39209:SF2">
    <property type="entry name" value="CYTOPLASMIC PROTEIN"/>
    <property type="match status" value="1"/>
</dbReference>
<dbReference type="RefSeq" id="WP_054735117.1">
    <property type="nucleotide sequence ID" value="NZ_AZFZ01000037.1"/>
</dbReference>
<name>A0A0R1YTZ1_9LACO</name>